<dbReference type="GO" id="GO:0005886">
    <property type="term" value="C:plasma membrane"/>
    <property type="evidence" value="ECO:0007669"/>
    <property type="project" value="UniProtKB-SubCell"/>
</dbReference>
<evidence type="ECO:0000313" key="10">
    <source>
        <dbReference type="EMBL" id="OEJ75468.1"/>
    </source>
</evidence>
<organism evidence="10">
    <name type="scientific">Desertifilum tharense IPPAS B-1220</name>
    <dbReference type="NCBI Taxonomy" id="1781255"/>
    <lineage>
        <taxon>Bacteria</taxon>
        <taxon>Bacillati</taxon>
        <taxon>Cyanobacteriota</taxon>
        <taxon>Cyanophyceae</taxon>
        <taxon>Desertifilales</taxon>
        <taxon>Desertifilaceae</taxon>
        <taxon>Desertifilum</taxon>
    </lineage>
</organism>
<evidence type="ECO:0000259" key="9">
    <source>
        <dbReference type="Pfam" id="PF13231"/>
    </source>
</evidence>
<evidence type="ECO:0000256" key="8">
    <source>
        <dbReference type="SAM" id="Phobius"/>
    </source>
</evidence>
<feature type="transmembrane region" description="Helical" evidence="8">
    <location>
        <begin position="230"/>
        <end position="248"/>
    </location>
</feature>
<evidence type="ECO:0000256" key="5">
    <source>
        <dbReference type="ARBA" id="ARBA00022692"/>
    </source>
</evidence>
<feature type="transmembrane region" description="Helical" evidence="8">
    <location>
        <begin position="320"/>
        <end position="339"/>
    </location>
</feature>
<evidence type="ECO:0000256" key="6">
    <source>
        <dbReference type="ARBA" id="ARBA00022989"/>
    </source>
</evidence>
<dbReference type="GO" id="GO:0016763">
    <property type="term" value="F:pentosyltransferase activity"/>
    <property type="evidence" value="ECO:0007669"/>
    <property type="project" value="TreeGrafter"/>
</dbReference>
<feature type="transmembrane region" description="Helical" evidence="8">
    <location>
        <begin position="185"/>
        <end position="218"/>
    </location>
</feature>
<sequence>MHSRVSQIGFWQHSKVFNKVFWSTFVLVAFCTISVAVVYWIWDHPYGTNWDEARYINRAYRDVAFFQDGGLFQLFQGLVSEDRSRPPAYRILVLPFSLLFGTSTTLLRVCAWGFWGATLGFVYLAGRAIAGPIAGAFAALFLLVCPIAIGPNMRFYVDYPLYLAIAATFYFLFRDWNRETPSRYNWIGLGIALGLGGLAKPTIIFTIGPVLFLALVLSWRRMITTPTPKSLIQASVLGFVLMLPWWVFNWKPAIAKAFLSGGFVRHSIASESFFDKTLGLLYVFSQTMLGPALTLLAIGIVVTFLAQLQRQKFQIEIGQLTAIAACLMGSLPLLLMALVKDNHNPRLYNPSLLPLAIAIGILAVLSYWTKRRLLAAIATALIVFQVAVIVTPTPGEPQYKAGDLASKQLLWGNPTSVLRRLEQWDWSLLREVAQQQGIHNPLIAYLGNDSNLNPPQIAFPWVKNNEPARVTWLWNSVTGDIDWEKVMSTVKLSDLVITVPELEGDAADRSDLDNQYNGELVERLQQDPQFAPPVPLKLGYYHPIEALVFVRQSGQPSETAKDILLLDIY</sequence>
<dbReference type="STRING" id="1781255.BH720_09485"/>
<dbReference type="RefSeq" id="WP_069966948.1">
    <property type="nucleotide sequence ID" value="NZ_CM124774.1"/>
</dbReference>
<comment type="subcellular location">
    <subcellularLocation>
        <location evidence="1">Cell membrane</location>
        <topology evidence="1">Multi-pass membrane protein</topology>
    </subcellularLocation>
</comment>
<keyword evidence="5 8" id="KW-0812">Transmembrane</keyword>
<dbReference type="InterPro" id="IPR038731">
    <property type="entry name" value="RgtA/B/C-like"/>
</dbReference>
<evidence type="ECO:0000256" key="7">
    <source>
        <dbReference type="ARBA" id="ARBA00023136"/>
    </source>
</evidence>
<dbReference type="OrthoDB" id="3078331at2"/>
<keyword evidence="6 8" id="KW-1133">Transmembrane helix</keyword>
<proteinExistence type="predicted"/>
<feature type="transmembrane region" description="Helical" evidence="8">
    <location>
        <begin position="351"/>
        <end position="368"/>
    </location>
</feature>
<dbReference type="InterPro" id="IPR050297">
    <property type="entry name" value="LipidA_mod_glycosyltrf_83"/>
</dbReference>
<evidence type="ECO:0000256" key="4">
    <source>
        <dbReference type="ARBA" id="ARBA00022679"/>
    </source>
</evidence>
<feature type="transmembrane region" description="Helical" evidence="8">
    <location>
        <begin position="288"/>
        <end position="308"/>
    </location>
</feature>
<protein>
    <recommendedName>
        <fullName evidence="9">Glycosyltransferase RgtA/B/C/D-like domain-containing protein</fullName>
    </recommendedName>
</protein>
<reference evidence="10" key="1">
    <citation type="submission" date="2016-09" db="EMBL/GenBank/DDBJ databases">
        <title>Draft genome of thermotolerant cyanobacterium Desertifilum sp. strain IPPAS B-1220.</title>
        <authorList>
            <person name="Sinetova M.A."/>
            <person name="Bolakhan K."/>
            <person name="Zayadan B.K."/>
            <person name="Mironov K.S."/>
            <person name="Ustinova V."/>
            <person name="Kupriyanova E.V."/>
            <person name="Sidorov R.A."/>
            <person name="Skrypnik A.N."/>
            <person name="Gogoleva N.E."/>
            <person name="Gogolev Y.V."/>
            <person name="Los D.A."/>
        </authorList>
    </citation>
    <scope>NUCLEOTIDE SEQUENCE [LARGE SCALE GENOMIC DNA]</scope>
    <source>
        <strain evidence="10">IPPAS B-1220</strain>
    </source>
</reference>
<dbReference type="Pfam" id="PF13231">
    <property type="entry name" value="PMT_2"/>
    <property type="match status" value="1"/>
</dbReference>
<feature type="transmembrane region" description="Helical" evidence="8">
    <location>
        <begin position="156"/>
        <end position="173"/>
    </location>
</feature>
<keyword evidence="7 8" id="KW-0472">Membrane</keyword>
<keyword evidence="2" id="KW-1003">Cell membrane</keyword>
<evidence type="ECO:0000256" key="1">
    <source>
        <dbReference type="ARBA" id="ARBA00004651"/>
    </source>
</evidence>
<gene>
    <name evidence="10" type="ORF">BH720_09485</name>
</gene>
<feature type="domain" description="Glycosyltransferase RgtA/B/C/D-like" evidence="9">
    <location>
        <begin position="85"/>
        <end position="247"/>
    </location>
</feature>
<dbReference type="PANTHER" id="PTHR33908:SF11">
    <property type="entry name" value="MEMBRANE PROTEIN"/>
    <property type="match status" value="1"/>
</dbReference>
<keyword evidence="4" id="KW-0808">Transferase</keyword>
<feature type="transmembrane region" description="Helical" evidence="8">
    <location>
        <begin position="121"/>
        <end position="144"/>
    </location>
</feature>
<dbReference type="PANTHER" id="PTHR33908">
    <property type="entry name" value="MANNOSYLTRANSFERASE YKCB-RELATED"/>
    <property type="match status" value="1"/>
</dbReference>
<comment type="caution">
    <text evidence="10">The sequence shown here is derived from an EMBL/GenBank/DDBJ whole genome shotgun (WGS) entry which is preliminary data.</text>
</comment>
<dbReference type="GO" id="GO:0009103">
    <property type="term" value="P:lipopolysaccharide biosynthetic process"/>
    <property type="evidence" value="ECO:0007669"/>
    <property type="project" value="UniProtKB-ARBA"/>
</dbReference>
<evidence type="ECO:0000256" key="2">
    <source>
        <dbReference type="ARBA" id="ARBA00022475"/>
    </source>
</evidence>
<feature type="transmembrane region" description="Helical" evidence="8">
    <location>
        <begin position="91"/>
        <end position="115"/>
    </location>
</feature>
<feature type="transmembrane region" description="Helical" evidence="8">
    <location>
        <begin position="20"/>
        <end position="42"/>
    </location>
</feature>
<feature type="transmembrane region" description="Helical" evidence="8">
    <location>
        <begin position="373"/>
        <end position="390"/>
    </location>
</feature>
<dbReference type="EMBL" id="MJGC01000050">
    <property type="protein sequence ID" value="OEJ75468.1"/>
    <property type="molecule type" value="Genomic_DNA"/>
</dbReference>
<name>A0A1E5QLG4_9CYAN</name>
<evidence type="ECO:0000256" key="3">
    <source>
        <dbReference type="ARBA" id="ARBA00022676"/>
    </source>
</evidence>
<accession>A0A1E5QLG4</accession>
<dbReference type="AlphaFoldDB" id="A0A1E5QLG4"/>
<keyword evidence="3" id="KW-0328">Glycosyltransferase</keyword>